<dbReference type="SUPFAM" id="SSF54277">
    <property type="entry name" value="CAD &amp; PB1 domains"/>
    <property type="match status" value="1"/>
</dbReference>
<dbReference type="PROSITE" id="PS01357">
    <property type="entry name" value="ZF_ZZ_1"/>
    <property type="match status" value="1"/>
</dbReference>
<dbReference type="Pfam" id="PF16158">
    <property type="entry name" value="N_BRCA1_IG"/>
    <property type="match status" value="1"/>
</dbReference>
<evidence type="ECO:0000256" key="6">
    <source>
        <dbReference type="SAM" id="MobiDB-lite"/>
    </source>
</evidence>
<evidence type="ECO:0000313" key="9">
    <source>
        <dbReference type="EMBL" id="CDW86430.1"/>
    </source>
</evidence>
<dbReference type="PROSITE" id="PS51745">
    <property type="entry name" value="PB1"/>
    <property type="match status" value="1"/>
</dbReference>
<dbReference type="InParanoid" id="A0A078AVM5"/>
<gene>
    <name evidence="9" type="primary">Contig13031.g660</name>
    <name evidence="9" type="ORF">STYLEM_15525</name>
</gene>
<dbReference type="InterPro" id="IPR043145">
    <property type="entry name" value="Znf_ZZ_sf"/>
</dbReference>
<dbReference type="Pfam" id="PF00564">
    <property type="entry name" value="PB1"/>
    <property type="match status" value="1"/>
</dbReference>
<evidence type="ECO:0000256" key="5">
    <source>
        <dbReference type="SAM" id="Coils"/>
    </source>
</evidence>
<dbReference type="InterPro" id="IPR013783">
    <property type="entry name" value="Ig-like_fold"/>
</dbReference>
<evidence type="ECO:0000256" key="1">
    <source>
        <dbReference type="ARBA" id="ARBA00022723"/>
    </source>
</evidence>
<evidence type="ECO:0000259" key="8">
    <source>
        <dbReference type="PROSITE" id="PS51745"/>
    </source>
</evidence>
<evidence type="ECO:0000259" key="7">
    <source>
        <dbReference type="PROSITE" id="PS50135"/>
    </source>
</evidence>
<dbReference type="SMART" id="SM00291">
    <property type="entry name" value="ZnF_ZZ"/>
    <property type="match status" value="1"/>
</dbReference>
<name>A0A078AVM5_STYLE</name>
<evidence type="ECO:0000256" key="4">
    <source>
        <dbReference type="PROSITE-ProRule" id="PRU00228"/>
    </source>
</evidence>
<dbReference type="PANTHER" id="PTHR20930:SF0">
    <property type="entry name" value="PROTEIN ILRUN"/>
    <property type="match status" value="1"/>
</dbReference>
<dbReference type="EMBL" id="CCKQ01014636">
    <property type="protein sequence ID" value="CDW86430.1"/>
    <property type="molecule type" value="Genomic_DNA"/>
</dbReference>
<dbReference type="Gene3D" id="3.10.20.90">
    <property type="entry name" value="Phosphatidylinositol 3-kinase Catalytic Subunit, Chain A, domain 1"/>
    <property type="match status" value="1"/>
</dbReference>
<proteinExistence type="predicted"/>
<dbReference type="Gene3D" id="2.60.40.10">
    <property type="entry name" value="Immunoglobulins"/>
    <property type="match status" value="1"/>
</dbReference>
<dbReference type="PANTHER" id="PTHR20930">
    <property type="entry name" value="OVARIAN CARCINOMA ANTIGEN CA125-RELATED"/>
    <property type="match status" value="1"/>
</dbReference>
<feature type="coiled-coil region" evidence="5">
    <location>
        <begin position="578"/>
        <end position="615"/>
    </location>
</feature>
<dbReference type="InterPro" id="IPR053793">
    <property type="entry name" value="PB1-like"/>
</dbReference>
<dbReference type="CDD" id="cd02340">
    <property type="entry name" value="ZZ_NBR1_like"/>
    <property type="match status" value="1"/>
</dbReference>
<evidence type="ECO:0000256" key="2">
    <source>
        <dbReference type="ARBA" id="ARBA00022771"/>
    </source>
</evidence>
<keyword evidence="1" id="KW-0479">Metal-binding</keyword>
<dbReference type="Proteomes" id="UP000039865">
    <property type="component" value="Unassembled WGS sequence"/>
</dbReference>
<keyword evidence="10" id="KW-1185">Reference proteome</keyword>
<dbReference type="OrthoDB" id="313562at2759"/>
<dbReference type="InterPro" id="IPR032350">
    <property type="entry name" value="Nbr1_FW"/>
</dbReference>
<dbReference type="CDD" id="cd05992">
    <property type="entry name" value="PB1"/>
    <property type="match status" value="1"/>
</dbReference>
<dbReference type="SMART" id="SM00666">
    <property type="entry name" value="PB1"/>
    <property type="match status" value="1"/>
</dbReference>
<organism evidence="9 10">
    <name type="scientific">Stylonychia lemnae</name>
    <name type="common">Ciliate</name>
    <dbReference type="NCBI Taxonomy" id="5949"/>
    <lineage>
        <taxon>Eukaryota</taxon>
        <taxon>Sar</taxon>
        <taxon>Alveolata</taxon>
        <taxon>Ciliophora</taxon>
        <taxon>Intramacronucleata</taxon>
        <taxon>Spirotrichea</taxon>
        <taxon>Stichotrichia</taxon>
        <taxon>Sporadotrichida</taxon>
        <taxon>Oxytrichidae</taxon>
        <taxon>Stylonychinae</taxon>
        <taxon>Stylonychia</taxon>
    </lineage>
</organism>
<evidence type="ECO:0000256" key="3">
    <source>
        <dbReference type="ARBA" id="ARBA00022833"/>
    </source>
</evidence>
<dbReference type="CDD" id="cd14947">
    <property type="entry name" value="NBR1_like"/>
    <property type="match status" value="1"/>
</dbReference>
<accession>A0A078AVM5</accession>
<dbReference type="InterPro" id="IPR000270">
    <property type="entry name" value="PB1_dom"/>
</dbReference>
<feature type="compositionally biased region" description="Low complexity" evidence="6">
    <location>
        <begin position="389"/>
        <end position="410"/>
    </location>
</feature>
<evidence type="ECO:0000313" key="10">
    <source>
        <dbReference type="Proteomes" id="UP000039865"/>
    </source>
</evidence>
<sequence>MKQQAEQLKVIYKNETKKFRKPNEYDLLHSQTVKAFGLTLPKNFKFFYQDSEGDLISISCQEDLDEAYASMQTLRLFVEASIEHARQSIEPDFSMRSSLNMPLMMSSQGINNQYDSNTQRNRGISNDFESVPYNNEYSRVSRDMFSQSVGIGNETHSQNAATDVQNLVAFQTISINTQSVNTDEKQLNATVDTKDMASQIQKDVKEVCCDGSIQTESKASQFKMEGIEQEINCQIIRPDRQEESMENDEAIVCFRCDGTKVNKRGLPCRRCNGSGTLNSKFFNDLVKVLREEIHSYTTQTFQRLMVDYLGKRAADQQAQVHQGITCDGCDTQPVTGIRYKCSVCPDFDFCEKCEAEKPHPHPMLKIRKAEQAPAFISCQYQSIDVNMNQSQQQENLSSSNNIASSSQSSQKPKRKTGEKKKLYQARFVKESFGDKYNVSPNQKFSKSWTFRNNGETDWPVDTLFIQTNGDELQSTSQIVNGPIKPGMEITVSVDLQAPELPGKYCAFFRFVYGDNHRFGQKVWCDIMVVPAQVEMIKPSSPVSRISQNNSNERNVEVEEKSSLLSDSDNMINEQPVQFENLAERYQEMQNQLEEDNEASNDREQLKKTIKNFMEDFEGVQNFGEKSEEEKASESNKVSQDLNVSEVIEEQVPVEDKKEEEVKPLVKSELSPQEQEKLYYMQELEQAKVKDESLKQNLLYMLEAGFTNFNVNHSLLTRNQNDLAIAMNLLCNGIVSDSMLQ</sequence>
<feature type="domain" description="PB1" evidence="8">
    <location>
        <begin position="1"/>
        <end position="81"/>
    </location>
</feature>
<dbReference type="GO" id="GO:0008270">
    <property type="term" value="F:zinc ion binding"/>
    <property type="evidence" value="ECO:0007669"/>
    <property type="project" value="UniProtKB-KW"/>
</dbReference>
<keyword evidence="5" id="KW-0175">Coiled coil</keyword>
<dbReference type="Gene3D" id="3.30.60.90">
    <property type="match status" value="1"/>
</dbReference>
<dbReference type="InterPro" id="IPR000433">
    <property type="entry name" value="Znf_ZZ"/>
</dbReference>
<dbReference type="Pfam" id="PF00569">
    <property type="entry name" value="ZZ"/>
    <property type="match status" value="1"/>
</dbReference>
<protein>
    <submittedName>
        <fullName evidence="9">Uncharacterized protein</fullName>
    </submittedName>
</protein>
<feature type="domain" description="ZZ-type" evidence="7">
    <location>
        <begin position="321"/>
        <end position="371"/>
    </location>
</feature>
<keyword evidence="2 4" id="KW-0863">Zinc-finger</keyword>
<dbReference type="PROSITE" id="PS50135">
    <property type="entry name" value="ZF_ZZ_2"/>
    <property type="match status" value="1"/>
</dbReference>
<keyword evidence="3" id="KW-0862">Zinc</keyword>
<feature type="region of interest" description="Disordered" evidence="6">
    <location>
        <begin position="389"/>
        <end position="420"/>
    </location>
</feature>
<dbReference type="AlphaFoldDB" id="A0A078AVM5"/>
<reference evidence="9 10" key="1">
    <citation type="submission" date="2014-06" db="EMBL/GenBank/DDBJ databases">
        <authorList>
            <person name="Swart Estienne"/>
        </authorList>
    </citation>
    <scope>NUCLEOTIDE SEQUENCE [LARGE SCALE GENOMIC DNA]</scope>
    <source>
        <strain evidence="9 10">130c</strain>
    </source>
</reference>
<dbReference type="SUPFAM" id="SSF57850">
    <property type="entry name" value="RING/U-box"/>
    <property type="match status" value="1"/>
</dbReference>